<keyword evidence="3" id="KW-1185">Reference proteome</keyword>
<dbReference type="InterPro" id="IPR044822">
    <property type="entry name" value="Myb_DNA-bind_4"/>
</dbReference>
<dbReference type="AlphaFoldDB" id="A0A1Y1IVL0"/>
<evidence type="ECO:0000313" key="3">
    <source>
        <dbReference type="Proteomes" id="UP000054558"/>
    </source>
</evidence>
<gene>
    <name evidence="2" type="ORF">KFL_017880010</name>
</gene>
<dbReference type="OrthoDB" id="1865198at2759"/>
<dbReference type="PANTHER" id="PTHR33492:SF11">
    <property type="entry name" value="OS04G0670900 PROTEIN"/>
    <property type="match status" value="1"/>
</dbReference>
<evidence type="ECO:0000313" key="2">
    <source>
        <dbReference type="EMBL" id="GAQ93669.1"/>
    </source>
</evidence>
<reference evidence="2 3" key="1">
    <citation type="journal article" date="2014" name="Nat. Commun.">
        <title>Klebsormidium flaccidum genome reveals primary factors for plant terrestrial adaptation.</title>
        <authorList>
            <person name="Hori K."/>
            <person name="Maruyama F."/>
            <person name="Fujisawa T."/>
            <person name="Togashi T."/>
            <person name="Yamamoto N."/>
            <person name="Seo M."/>
            <person name="Sato S."/>
            <person name="Yamada T."/>
            <person name="Mori H."/>
            <person name="Tajima N."/>
            <person name="Moriyama T."/>
            <person name="Ikeuchi M."/>
            <person name="Watanabe M."/>
            <person name="Wada H."/>
            <person name="Kobayashi K."/>
            <person name="Saito M."/>
            <person name="Masuda T."/>
            <person name="Sasaki-Sekimoto Y."/>
            <person name="Mashiguchi K."/>
            <person name="Awai K."/>
            <person name="Shimojima M."/>
            <person name="Masuda S."/>
            <person name="Iwai M."/>
            <person name="Nobusawa T."/>
            <person name="Narise T."/>
            <person name="Kondo S."/>
            <person name="Saito H."/>
            <person name="Sato R."/>
            <person name="Murakawa M."/>
            <person name="Ihara Y."/>
            <person name="Oshima-Yamada Y."/>
            <person name="Ohtaka K."/>
            <person name="Satoh M."/>
            <person name="Sonobe K."/>
            <person name="Ishii M."/>
            <person name="Ohtani R."/>
            <person name="Kanamori-Sato M."/>
            <person name="Honoki R."/>
            <person name="Miyazaki D."/>
            <person name="Mochizuki H."/>
            <person name="Umetsu J."/>
            <person name="Higashi K."/>
            <person name="Shibata D."/>
            <person name="Kamiya Y."/>
            <person name="Sato N."/>
            <person name="Nakamura Y."/>
            <person name="Tabata S."/>
            <person name="Ida S."/>
            <person name="Kurokawa K."/>
            <person name="Ohta H."/>
        </authorList>
    </citation>
    <scope>NUCLEOTIDE SEQUENCE [LARGE SCALE GENOMIC DNA]</scope>
    <source>
        <strain evidence="2 3">NIES-2285</strain>
    </source>
</reference>
<dbReference type="PANTHER" id="PTHR33492">
    <property type="entry name" value="OSJNBA0043A12.37 PROTEIN-RELATED"/>
    <property type="match status" value="1"/>
</dbReference>
<organism evidence="2 3">
    <name type="scientific">Klebsormidium nitens</name>
    <name type="common">Green alga</name>
    <name type="synonym">Ulothrix nitens</name>
    <dbReference type="NCBI Taxonomy" id="105231"/>
    <lineage>
        <taxon>Eukaryota</taxon>
        <taxon>Viridiplantae</taxon>
        <taxon>Streptophyta</taxon>
        <taxon>Klebsormidiophyceae</taxon>
        <taxon>Klebsormidiales</taxon>
        <taxon>Klebsormidiaceae</taxon>
        <taxon>Klebsormidium</taxon>
    </lineage>
</organism>
<protein>
    <recommendedName>
        <fullName evidence="1">Myb/SANT-like DNA-binding domain-containing protein</fullName>
    </recommendedName>
</protein>
<dbReference type="Pfam" id="PF13837">
    <property type="entry name" value="Myb_DNA-bind_4"/>
    <property type="match status" value="1"/>
</dbReference>
<sequence>MLPLVSIIEQLQQAVAARLAHQLNQSQFGHVTQQSAGFVTPEKAPAGVSHSGGPQIVQAGVDAGGDTVVLPGAPAGAAKKTRTNWSVYEGDMLIAVMKIHEDALLDPSTGIKYRTMSAAEKFTMISERLAQLDPPVYRTISQIEDKWDRMTSDFKKVYDWDKQPPSGKPSYWNMPQEMKRDQKMPPAFTKALFDRQVLLAVPILSLAASCNLRLTVILCAAFFNVHRISYCFTE</sequence>
<feature type="domain" description="Myb/SANT-like DNA-binding" evidence="1">
    <location>
        <begin position="82"/>
        <end position="174"/>
    </location>
</feature>
<dbReference type="EMBL" id="DF238737">
    <property type="protein sequence ID" value="GAQ93669.1"/>
    <property type="molecule type" value="Genomic_DNA"/>
</dbReference>
<dbReference type="STRING" id="105231.A0A1Y1IVL0"/>
<evidence type="ECO:0000259" key="1">
    <source>
        <dbReference type="Pfam" id="PF13837"/>
    </source>
</evidence>
<accession>A0A1Y1IVL0</accession>
<dbReference type="Proteomes" id="UP000054558">
    <property type="component" value="Unassembled WGS sequence"/>
</dbReference>
<name>A0A1Y1IVL0_KLENI</name>
<proteinExistence type="predicted"/>